<dbReference type="InterPro" id="IPR005546">
    <property type="entry name" value="Autotransporte_beta"/>
</dbReference>
<dbReference type="Proteomes" id="UP000811255">
    <property type="component" value="Unassembled WGS sequence"/>
</dbReference>
<keyword evidence="2" id="KW-0732">Signal</keyword>
<keyword evidence="5" id="KW-1185">Reference proteome</keyword>
<organism evidence="4 5">
    <name type="scientific">Croceibacterium selenioxidans</name>
    <dbReference type="NCBI Taxonomy" id="2838833"/>
    <lineage>
        <taxon>Bacteria</taxon>
        <taxon>Pseudomonadati</taxon>
        <taxon>Pseudomonadota</taxon>
        <taxon>Alphaproteobacteria</taxon>
        <taxon>Sphingomonadales</taxon>
        <taxon>Erythrobacteraceae</taxon>
        <taxon>Croceibacterium</taxon>
    </lineage>
</organism>
<dbReference type="RefSeq" id="WP_214534275.1">
    <property type="nucleotide sequence ID" value="NZ_JAHFVK010000001.1"/>
</dbReference>
<dbReference type="PROSITE" id="PS51208">
    <property type="entry name" value="AUTOTRANSPORTER"/>
    <property type="match status" value="1"/>
</dbReference>
<protein>
    <submittedName>
        <fullName evidence="4">Autotransporter domain-containing protein</fullName>
    </submittedName>
</protein>
<feature type="region of interest" description="Disordered" evidence="1">
    <location>
        <begin position="270"/>
        <end position="290"/>
    </location>
</feature>
<sequence>MYRYLLASAAVLALAAPAAAETISNARTQPVRTSTVKNGTPDSITIAAAGSVKPTSGTAVTMDSNHAVTNNGAIAISNANGAIGILAAAGTTGDIVNSGTITIDEPYTPTDSNNDGDLDGPFALGSNRFGIRTAGAHSGQIANSGTIKVEGNDSAGIWLGGPLTGAFTHNGTTNVLGDRSVAVHAEAITGNVRLAGTVTAQGKDAIGAHFAGDVTGAMVVQGNVGSTGYRYTTSPANPASLDADDLLQGGPALLIEGNVTGGIVLAVAPKDNDKNDADEDDDGIEDAKEGSASVISVGAAPGMVIGATNRDIAIGPVAGTASKFGLIVDGTIAGNGLYSGVNATGLQIGGRGGAVSIANGMSISGTVSAKSNGASATAIRFGDGASVPDVRISGTVEAVGGNAATAHATAILIDQGASVPVIRNNGTIKATASGTSGSATAILDRSGGLTLIENSGAISASGAATDSIRNIAIDLSANTSGATVKQTPVAAGITAPSITGDIRFGTGNDTLDVADGTVKGNVYFGNGNDALKLSGDAVQTGKVFFGAGSNTMSLGGTSKFEGIADFGGGAGTLTLSSKATFIGGLVNSGNLAVNVTGGILNATQASAIGSLAVGADGVLLATLDKSLGNGALITVGGTTSFADGATLAVKIADVEDAEGRYLVLQSGSITGLSDIEFNTDLVPFLFKATLATNAGPNAIAVDIAKRSAQELGLNQSQSAAYNAVFAALNNDDKIEDVFLGITTGEQFRATLGQMLPDHAGGAFEGVSLGSRTLARQVFQPANPVYSLGGLDIILSTAGWTSSKDIGVTAAYDVGGMGFSAAGEIDTGLGSFGASAAWFWSVHDDGDLREVESRNWELAGYWRGNWGDFSAFSRASIGLSNFSGSRTFSGTANGEAVTKTAKGEWDGTVFTLSGGASYEGHAGKFFFRPSVTADYIKLDEEGYTETGGGKGFDLIVDDRDSDQLAVNGGLAVGLDFVGRGGGGLWRAPSHDNRWFRVEAEGGWREIAGGTLGATTARFEGGTPFTLQPEQYDSGWFARARMMGGTDRFEMDGEVGVEDRNGNTALSLLGTLRIGF</sequence>
<feature type="chain" id="PRO_5047330394" evidence="2">
    <location>
        <begin position="21"/>
        <end position="1074"/>
    </location>
</feature>
<proteinExistence type="predicted"/>
<evidence type="ECO:0000313" key="5">
    <source>
        <dbReference type="Proteomes" id="UP000811255"/>
    </source>
</evidence>
<feature type="domain" description="Autotransporter" evidence="3">
    <location>
        <begin position="777"/>
        <end position="1074"/>
    </location>
</feature>
<dbReference type="Gene3D" id="2.40.128.130">
    <property type="entry name" value="Autotransporter beta-domain"/>
    <property type="match status" value="1"/>
</dbReference>
<evidence type="ECO:0000256" key="2">
    <source>
        <dbReference type="SAM" id="SignalP"/>
    </source>
</evidence>
<dbReference type="InterPro" id="IPR036709">
    <property type="entry name" value="Autotransporte_beta_dom_sf"/>
</dbReference>
<dbReference type="EMBL" id="JAHFVK010000001">
    <property type="protein sequence ID" value="MBT2133001.1"/>
    <property type="molecule type" value="Genomic_DNA"/>
</dbReference>
<evidence type="ECO:0000256" key="1">
    <source>
        <dbReference type="SAM" id="MobiDB-lite"/>
    </source>
</evidence>
<evidence type="ECO:0000313" key="4">
    <source>
        <dbReference type="EMBL" id="MBT2133001.1"/>
    </source>
</evidence>
<comment type="caution">
    <text evidence="4">The sequence shown here is derived from an EMBL/GenBank/DDBJ whole genome shotgun (WGS) entry which is preliminary data.</text>
</comment>
<dbReference type="SUPFAM" id="SSF103515">
    <property type="entry name" value="Autotransporter"/>
    <property type="match status" value="1"/>
</dbReference>
<dbReference type="SMART" id="SM00869">
    <property type="entry name" value="Autotransporter"/>
    <property type="match status" value="1"/>
</dbReference>
<gene>
    <name evidence="4" type="ORF">KK137_01535</name>
</gene>
<feature type="signal peptide" evidence="2">
    <location>
        <begin position="1"/>
        <end position="20"/>
    </location>
</feature>
<evidence type="ECO:0000259" key="3">
    <source>
        <dbReference type="PROSITE" id="PS51208"/>
    </source>
</evidence>
<name>A0ABS5VZQ6_9SPHN</name>
<accession>A0ABS5VZQ6</accession>
<reference evidence="4 5" key="1">
    <citation type="submission" date="2021-05" db="EMBL/GenBank/DDBJ databases">
        <title>Croceibacterium sp. LX-88 genome sequence.</title>
        <authorList>
            <person name="Luo X."/>
        </authorList>
    </citation>
    <scope>NUCLEOTIDE SEQUENCE [LARGE SCALE GENOMIC DNA]</scope>
    <source>
        <strain evidence="4 5">LX-88</strain>
    </source>
</reference>